<evidence type="ECO:0000313" key="3">
    <source>
        <dbReference type="Proteomes" id="UP001596116"/>
    </source>
</evidence>
<evidence type="ECO:0000313" key="2">
    <source>
        <dbReference type="EMBL" id="MFC6035453.1"/>
    </source>
</evidence>
<protein>
    <submittedName>
        <fullName evidence="2">DsrE family protein</fullName>
    </submittedName>
</protein>
<dbReference type="SUPFAM" id="SSF75169">
    <property type="entry name" value="DsrEFH-like"/>
    <property type="match status" value="1"/>
</dbReference>
<dbReference type="InterPro" id="IPR027396">
    <property type="entry name" value="DsrEFH-like"/>
</dbReference>
<dbReference type="RefSeq" id="WP_379879225.1">
    <property type="nucleotide sequence ID" value="NZ_JBHPON010000001.1"/>
</dbReference>
<dbReference type="Gene3D" id="3.40.1260.10">
    <property type="entry name" value="DsrEFH-like"/>
    <property type="match status" value="1"/>
</dbReference>
<keyword evidence="3" id="KW-1185">Reference proteome</keyword>
<evidence type="ECO:0000256" key="1">
    <source>
        <dbReference type="SAM" id="SignalP"/>
    </source>
</evidence>
<dbReference type="PANTHER" id="PTHR37691:SF1">
    <property type="entry name" value="BLR3518 PROTEIN"/>
    <property type="match status" value="1"/>
</dbReference>
<feature type="signal peptide" evidence="1">
    <location>
        <begin position="1"/>
        <end position="19"/>
    </location>
</feature>
<accession>A0ABW1KXQ1</accession>
<dbReference type="InterPro" id="IPR003787">
    <property type="entry name" value="Sulphur_relay_DsrE/F-like"/>
</dbReference>
<sequence length="178" mass="19134">MKIWIGILALQVVMSSAFAQDDAFTPGPVFEEYGPVADVDADFEIPKGMSFKVSYDVREGGESGARNRRLETAARFINMHARAGVPEKNMKLALVIHGKAVHDVSGAAHYAEAVGGENANAPMLAALMEHGVRVIVCGQSATHYYVTNEDLLPGVEMAISAMTAHAVLQQEGYTLNPF</sequence>
<keyword evidence="1" id="KW-0732">Signal</keyword>
<reference evidence="2 3" key="1">
    <citation type="submission" date="2024-09" db="EMBL/GenBank/DDBJ databases">
        <authorList>
            <person name="Zhang Z.-H."/>
        </authorList>
    </citation>
    <scope>NUCLEOTIDE SEQUENCE [LARGE SCALE GENOMIC DNA]</scope>
    <source>
        <strain evidence="2 3">HHTR114</strain>
    </source>
</reference>
<dbReference type="Pfam" id="PF02635">
    <property type="entry name" value="DsrE"/>
    <property type="match status" value="1"/>
</dbReference>
<proteinExistence type="predicted"/>
<organism evidence="2 3">
    <name type="scientific">Hyphococcus aureus</name>
    <dbReference type="NCBI Taxonomy" id="2666033"/>
    <lineage>
        <taxon>Bacteria</taxon>
        <taxon>Pseudomonadati</taxon>
        <taxon>Pseudomonadota</taxon>
        <taxon>Alphaproteobacteria</taxon>
        <taxon>Parvularculales</taxon>
        <taxon>Parvularculaceae</taxon>
        <taxon>Hyphococcus</taxon>
    </lineage>
</organism>
<name>A0ABW1KXQ1_9PROT</name>
<dbReference type="Proteomes" id="UP001596116">
    <property type="component" value="Unassembled WGS sequence"/>
</dbReference>
<gene>
    <name evidence="2" type="ORF">ACFMB1_07860</name>
</gene>
<feature type="chain" id="PRO_5045574859" evidence="1">
    <location>
        <begin position="20"/>
        <end position="178"/>
    </location>
</feature>
<comment type="caution">
    <text evidence="2">The sequence shown here is derived from an EMBL/GenBank/DDBJ whole genome shotgun (WGS) entry which is preliminary data.</text>
</comment>
<dbReference type="EMBL" id="JBHPON010000001">
    <property type="protein sequence ID" value="MFC6035453.1"/>
    <property type="molecule type" value="Genomic_DNA"/>
</dbReference>
<dbReference type="PANTHER" id="PTHR37691">
    <property type="entry name" value="BLR3518 PROTEIN"/>
    <property type="match status" value="1"/>
</dbReference>